<evidence type="ECO:0000256" key="1">
    <source>
        <dbReference type="ARBA" id="ARBA00021390"/>
    </source>
</evidence>
<evidence type="ECO:0000259" key="7">
    <source>
        <dbReference type="PROSITE" id="PS51000"/>
    </source>
</evidence>
<dbReference type="PANTHER" id="PTHR30363:SF4">
    <property type="entry name" value="GLYCEROL-3-PHOSPHATE REGULON REPRESSOR"/>
    <property type="match status" value="1"/>
</dbReference>
<keyword evidence="9" id="KW-1185">Reference proteome</keyword>
<dbReference type="InterPro" id="IPR018356">
    <property type="entry name" value="Tscrpt_reg_HTH_DeoR_CS"/>
</dbReference>
<dbReference type="PRINTS" id="PR00037">
    <property type="entry name" value="HTHLACR"/>
</dbReference>
<dbReference type="Gene3D" id="3.40.50.1360">
    <property type="match status" value="1"/>
</dbReference>
<dbReference type="InterPro" id="IPR037171">
    <property type="entry name" value="NagB/RpiA_transferase-like"/>
</dbReference>
<dbReference type="SMART" id="SM00420">
    <property type="entry name" value="HTH_DEOR"/>
    <property type="match status" value="1"/>
</dbReference>
<evidence type="ECO:0000256" key="6">
    <source>
        <dbReference type="ARBA" id="ARBA00024937"/>
    </source>
</evidence>
<dbReference type="Gene3D" id="1.10.10.10">
    <property type="entry name" value="Winged helix-like DNA-binding domain superfamily/Winged helix DNA-binding domain"/>
    <property type="match status" value="1"/>
</dbReference>
<evidence type="ECO:0000313" key="9">
    <source>
        <dbReference type="Proteomes" id="UP000198742"/>
    </source>
</evidence>
<dbReference type="Pfam" id="PF08220">
    <property type="entry name" value="HTH_DeoR"/>
    <property type="match status" value="1"/>
</dbReference>
<keyword evidence="5" id="KW-0804">Transcription</keyword>
<dbReference type="SMART" id="SM01134">
    <property type="entry name" value="DeoRC"/>
    <property type="match status" value="1"/>
</dbReference>
<keyword evidence="2" id="KW-0678">Repressor</keyword>
<dbReference type="InterPro" id="IPR001034">
    <property type="entry name" value="DeoR_HTH"/>
</dbReference>
<dbReference type="InterPro" id="IPR014036">
    <property type="entry name" value="DeoR-like_C"/>
</dbReference>
<dbReference type="SUPFAM" id="SSF100950">
    <property type="entry name" value="NagB/RpiA/CoA transferase-like"/>
    <property type="match status" value="1"/>
</dbReference>
<proteinExistence type="predicted"/>
<dbReference type="SUPFAM" id="SSF46785">
    <property type="entry name" value="Winged helix' DNA-binding domain"/>
    <property type="match status" value="1"/>
</dbReference>
<gene>
    <name evidence="8" type="ORF">SAMN04489844_4304</name>
</gene>
<dbReference type="PANTHER" id="PTHR30363">
    <property type="entry name" value="HTH-TYPE TRANSCRIPTIONAL REGULATOR SRLR-RELATED"/>
    <property type="match status" value="1"/>
</dbReference>
<name>A0A1H5A9R5_9ACTN</name>
<protein>
    <recommendedName>
        <fullName evidence="1">Lactose phosphotransferase system repressor</fullName>
    </recommendedName>
</protein>
<evidence type="ECO:0000256" key="4">
    <source>
        <dbReference type="ARBA" id="ARBA00023125"/>
    </source>
</evidence>
<reference evidence="9" key="1">
    <citation type="submission" date="2016-10" db="EMBL/GenBank/DDBJ databases">
        <authorList>
            <person name="Varghese N."/>
            <person name="Submissions S."/>
        </authorList>
    </citation>
    <scope>NUCLEOTIDE SEQUENCE [LARGE SCALE GENOMIC DNA]</scope>
    <source>
        <strain evidence="9">DSM 22017</strain>
    </source>
</reference>
<dbReference type="PROSITE" id="PS51000">
    <property type="entry name" value="HTH_DEOR_2"/>
    <property type="match status" value="1"/>
</dbReference>
<dbReference type="OrthoDB" id="7688673at2"/>
<dbReference type="EMBL" id="FNRT01000002">
    <property type="protein sequence ID" value="SED38524.1"/>
    <property type="molecule type" value="Genomic_DNA"/>
</dbReference>
<keyword evidence="4" id="KW-0238">DNA-binding</keyword>
<sequence length="255" mass="26796">MYAEERQQAMAHLISRRGRLSVVQLSEEFDVTTETVRRDLSTLDRMGLVRRVHGGAVPAGSLTVIESGIGERDQSNTQAKEAIATAALALLPAPDSVVVIDAGSTTSRFAAALPRDHRLTVVTHAVPVATRLAGLPQIELHLLPGKVRPATHAAVGADTVGALAELRADVAFIATNGITVGHGLTTPDSDEAASKRAMIACARRTVVLADSTKFGVETAVRFATLDSVDVLVTDSDIEAADRRALENAGIEVVIA</sequence>
<accession>A0A1H5A9R5</accession>
<dbReference type="InterPro" id="IPR050313">
    <property type="entry name" value="Carb_Metab_HTH_regulators"/>
</dbReference>
<dbReference type="STRING" id="402596.SAMN04489844_4304"/>
<evidence type="ECO:0000256" key="3">
    <source>
        <dbReference type="ARBA" id="ARBA00023015"/>
    </source>
</evidence>
<organism evidence="8 9">
    <name type="scientific">Nocardioides exalbidus</name>
    <dbReference type="NCBI Taxonomy" id="402596"/>
    <lineage>
        <taxon>Bacteria</taxon>
        <taxon>Bacillati</taxon>
        <taxon>Actinomycetota</taxon>
        <taxon>Actinomycetes</taxon>
        <taxon>Propionibacteriales</taxon>
        <taxon>Nocardioidaceae</taxon>
        <taxon>Nocardioides</taxon>
    </lineage>
</organism>
<dbReference type="InterPro" id="IPR036388">
    <property type="entry name" value="WH-like_DNA-bd_sf"/>
</dbReference>
<keyword evidence="3" id="KW-0805">Transcription regulation</keyword>
<evidence type="ECO:0000256" key="5">
    <source>
        <dbReference type="ARBA" id="ARBA00023163"/>
    </source>
</evidence>
<dbReference type="Pfam" id="PF00455">
    <property type="entry name" value="DeoRC"/>
    <property type="match status" value="1"/>
</dbReference>
<dbReference type="AlphaFoldDB" id="A0A1H5A9R5"/>
<dbReference type="Proteomes" id="UP000198742">
    <property type="component" value="Unassembled WGS sequence"/>
</dbReference>
<comment type="function">
    <text evidence="6">Repressor of the lactose catabolism operon. Galactose-6-phosphate is the inducer.</text>
</comment>
<dbReference type="GO" id="GO:0003677">
    <property type="term" value="F:DNA binding"/>
    <property type="evidence" value="ECO:0007669"/>
    <property type="project" value="UniProtKB-KW"/>
</dbReference>
<evidence type="ECO:0000256" key="2">
    <source>
        <dbReference type="ARBA" id="ARBA00022491"/>
    </source>
</evidence>
<dbReference type="InterPro" id="IPR036390">
    <property type="entry name" value="WH_DNA-bd_sf"/>
</dbReference>
<dbReference type="PROSITE" id="PS00894">
    <property type="entry name" value="HTH_DEOR_1"/>
    <property type="match status" value="1"/>
</dbReference>
<feature type="domain" description="HTH deoR-type" evidence="7">
    <location>
        <begin position="3"/>
        <end position="58"/>
    </location>
</feature>
<evidence type="ECO:0000313" key="8">
    <source>
        <dbReference type="EMBL" id="SED38524.1"/>
    </source>
</evidence>
<dbReference type="GO" id="GO:0003700">
    <property type="term" value="F:DNA-binding transcription factor activity"/>
    <property type="evidence" value="ECO:0007669"/>
    <property type="project" value="InterPro"/>
</dbReference>